<dbReference type="PROSITE" id="PS50885">
    <property type="entry name" value="HAMP"/>
    <property type="match status" value="1"/>
</dbReference>
<evidence type="ECO:0000256" key="1">
    <source>
        <dbReference type="ARBA" id="ARBA00023224"/>
    </source>
</evidence>
<feature type="transmembrane region" description="Helical" evidence="4">
    <location>
        <begin position="190"/>
        <end position="208"/>
    </location>
</feature>
<evidence type="ECO:0000313" key="7">
    <source>
        <dbReference type="EMBL" id="MFD1264083.1"/>
    </source>
</evidence>
<dbReference type="Pfam" id="PF00672">
    <property type="entry name" value="HAMP"/>
    <property type="match status" value="1"/>
</dbReference>
<comment type="similarity">
    <text evidence="2">Belongs to the methyl-accepting chemotaxis (MCP) protein family.</text>
</comment>
<dbReference type="EMBL" id="JBHTMC010000023">
    <property type="protein sequence ID" value="MFD1264083.1"/>
    <property type="molecule type" value="Genomic_DNA"/>
</dbReference>
<dbReference type="InterPro" id="IPR003660">
    <property type="entry name" value="HAMP_dom"/>
</dbReference>
<accession>A0ABW3WDI8</accession>
<evidence type="ECO:0000256" key="4">
    <source>
        <dbReference type="SAM" id="Phobius"/>
    </source>
</evidence>
<evidence type="ECO:0000259" key="6">
    <source>
        <dbReference type="PROSITE" id="PS50885"/>
    </source>
</evidence>
<evidence type="ECO:0000259" key="5">
    <source>
        <dbReference type="PROSITE" id="PS50111"/>
    </source>
</evidence>
<reference evidence="8" key="1">
    <citation type="journal article" date="2019" name="Int. J. Syst. Evol. Microbiol.">
        <title>The Global Catalogue of Microorganisms (GCM) 10K type strain sequencing project: providing services to taxonomists for standard genome sequencing and annotation.</title>
        <authorList>
            <consortium name="The Broad Institute Genomics Platform"/>
            <consortium name="The Broad Institute Genome Sequencing Center for Infectious Disease"/>
            <person name="Wu L."/>
            <person name="Ma J."/>
        </authorList>
    </citation>
    <scope>NUCLEOTIDE SEQUENCE [LARGE SCALE GENOMIC DNA]</scope>
    <source>
        <strain evidence="8">CCUG 48884</strain>
    </source>
</reference>
<dbReference type="PANTHER" id="PTHR32089">
    <property type="entry name" value="METHYL-ACCEPTING CHEMOTAXIS PROTEIN MCPB"/>
    <property type="match status" value="1"/>
</dbReference>
<dbReference type="SUPFAM" id="SSF58104">
    <property type="entry name" value="Methyl-accepting chemotaxis protein (MCP) signaling domain"/>
    <property type="match status" value="1"/>
</dbReference>
<dbReference type="SMART" id="SM00283">
    <property type="entry name" value="MA"/>
    <property type="match status" value="1"/>
</dbReference>
<dbReference type="Gene3D" id="3.30.450.290">
    <property type="match status" value="1"/>
</dbReference>
<organism evidence="7 8">
    <name type="scientific">Thauera mechernichensis</name>
    <dbReference type="NCBI Taxonomy" id="82788"/>
    <lineage>
        <taxon>Bacteria</taxon>
        <taxon>Pseudomonadati</taxon>
        <taxon>Pseudomonadota</taxon>
        <taxon>Betaproteobacteria</taxon>
        <taxon>Rhodocyclales</taxon>
        <taxon>Zoogloeaceae</taxon>
        <taxon>Thauera</taxon>
    </lineage>
</organism>
<comment type="caution">
    <text evidence="7">The sequence shown here is derived from an EMBL/GenBank/DDBJ whole genome shotgun (WGS) entry which is preliminary data.</text>
</comment>
<dbReference type="PROSITE" id="PS50111">
    <property type="entry name" value="CHEMOTAXIS_TRANSDUC_2"/>
    <property type="match status" value="1"/>
</dbReference>
<feature type="transmembrane region" description="Helical" evidence="4">
    <location>
        <begin position="12"/>
        <end position="32"/>
    </location>
</feature>
<keyword evidence="4" id="KW-0812">Transmembrane</keyword>
<keyword evidence="4" id="KW-1133">Transmembrane helix</keyword>
<dbReference type="PANTHER" id="PTHR32089:SF112">
    <property type="entry name" value="LYSOZYME-LIKE PROTEIN-RELATED"/>
    <property type="match status" value="1"/>
</dbReference>
<feature type="domain" description="HAMP" evidence="6">
    <location>
        <begin position="210"/>
        <end position="264"/>
    </location>
</feature>
<keyword evidence="4" id="KW-0472">Membrane</keyword>
<dbReference type="Proteomes" id="UP001597158">
    <property type="component" value="Unassembled WGS sequence"/>
</dbReference>
<feature type="domain" description="Methyl-accepting transducer" evidence="5">
    <location>
        <begin position="269"/>
        <end position="505"/>
    </location>
</feature>
<dbReference type="CDD" id="cd06225">
    <property type="entry name" value="HAMP"/>
    <property type="match status" value="1"/>
</dbReference>
<protein>
    <submittedName>
        <fullName evidence="7">Methyl-accepting chemotaxis protein</fullName>
    </submittedName>
</protein>
<dbReference type="Pfam" id="PF00015">
    <property type="entry name" value="MCPsignal"/>
    <property type="match status" value="1"/>
</dbReference>
<proteinExistence type="inferred from homology"/>
<evidence type="ECO:0000256" key="3">
    <source>
        <dbReference type="PROSITE-ProRule" id="PRU00284"/>
    </source>
</evidence>
<gene>
    <name evidence="7" type="ORF">ACFQ4M_10860</name>
</gene>
<keyword evidence="8" id="KW-1185">Reference proteome</keyword>
<dbReference type="InterPro" id="IPR004089">
    <property type="entry name" value="MCPsignal_dom"/>
</dbReference>
<dbReference type="Gene3D" id="1.10.287.950">
    <property type="entry name" value="Methyl-accepting chemotaxis protein"/>
    <property type="match status" value="1"/>
</dbReference>
<dbReference type="RefSeq" id="WP_002940107.1">
    <property type="nucleotide sequence ID" value="NZ_JARQZE010000014.1"/>
</dbReference>
<evidence type="ECO:0000256" key="2">
    <source>
        <dbReference type="ARBA" id="ARBA00029447"/>
    </source>
</evidence>
<name>A0ABW3WDI8_9RHOO</name>
<dbReference type="SMART" id="SM00304">
    <property type="entry name" value="HAMP"/>
    <property type="match status" value="2"/>
</dbReference>
<evidence type="ECO:0000313" key="8">
    <source>
        <dbReference type="Proteomes" id="UP001597158"/>
    </source>
</evidence>
<keyword evidence="1 3" id="KW-0807">Transducer</keyword>
<sequence length="541" mass="58032">MMRRLADTPIWLRLTLVIWLMLVVAWGGMIAWETRVNRNMAIEQAKDFAGSINEMTMAGLTGMMITGTVGQRDVFLDQIKELSVVRDLKVIRGEAVSKVFGDGGLPTVGGDADERLALAEGRTTMRVEHNAEHGEHLRVVIPSLALRDWLGKDCIACHQVADRTPLGAVSMRISLDKANAAVIDFRNQSIVFAFLVSLPLIGFVYLFIRRFVSRPLSHLNEGLAQIAQGGGDLTRRLEVGGQDEIGRTALTFNEMLATLAALVRQVAQSASAVTNAAGQLAGSATAVAQGSQRQRATSANAAETVDAMMGNISSIAERTEAVRARSHDSLQRAREGQESLRRLVGEVGQVEATVKQMADAVSDFVGSTQAISRMTSEVRDIAEQTNLLALNAAIEAARAGEQGRGFAVVADEVRKLAEKSARSAGEIDALTREISSRSDSVQGSIEDGLHHIESSRAVAETVSQVLDSANVLVVEVVDGLDHIAQATGSQRVSSQSVTSSISEIAGMAQDNGRTVDQTVEAARHLEALAAQLQDSVSRFRF</sequence>